<feature type="repeat" description="TPR" evidence="3">
    <location>
        <begin position="42"/>
        <end position="75"/>
    </location>
</feature>
<dbReference type="SMART" id="SM00028">
    <property type="entry name" value="TPR"/>
    <property type="match status" value="4"/>
</dbReference>
<keyword evidence="1" id="KW-0677">Repeat</keyword>
<evidence type="ECO:0000313" key="5">
    <source>
        <dbReference type="Proteomes" id="UP001065682"/>
    </source>
</evidence>
<feature type="repeat" description="TPR" evidence="3">
    <location>
        <begin position="8"/>
        <end position="41"/>
    </location>
</feature>
<evidence type="ECO:0000313" key="4">
    <source>
        <dbReference type="EMBL" id="MCT8336726.1"/>
    </source>
</evidence>
<dbReference type="PROSITE" id="PS50005">
    <property type="entry name" value="TPR"/>
    <property type="match status" value="4"/>
</dbReference>
<dbReference type="EMBL" id="VHLL01000002">
    <property type="protein sequence ID" value="MCT8336726.1"/>
    <property type="molecule type" value="Genomic_DNA"/>
</dbReference>
<organism evidence="4 5">
    <name type="scientific">Methanoculleus formosensis</name>
    <dbReference type="NCBI Taxonomy" id="2590886"/>
    <lineage>
        <taxon>Archaea</taxon>
        <taxon>Methanobacteriati</taxon>
        <taxon>Methanobacteriota</taxon>
        <taxon>Stenosarchaea group</taxon>
        <taxon>Methanomicrobia</taxon>
        <taxon>Methanomicrobiales</taxon>
        <taxon>Methanomicrobiaceae</taxon>
        <taxon>Methanoculleus</taxon>
    </lineage>
</organism>
<dbReference type="InterPro" id="IPR051685">
    <property type="entry name" value="Ycf3/AcsC/BcsC/TPR_MFPF"/>
</dbReference>
<gene>
    <name evidence="4" type="ORF">FKB36_04260</name>
</gene>
<protein>
    <submittedName>
        <fullName evidence="4">Tetratricopeptide repeat protein</fullName>
    </submittedName>
</protein>
<dbReference type="AlphaFoldDB" id="A0A9E4ZMV7"/>
<dbReference type="PANTHER" id="PTHR44943">
    <property type="entry name" value="CELLULOSE SYNTHASE OPERON PROTEIN C"/>
    <property type="match status" value="1"/>
</dbReference>
<evidence type="ECO:0000256" key="1">
    <source>
        <dbReference type="ARBA" id="ARBA00022737"/>
    </source>
</evidence>
<name>A0A9E4ZMV7_9EURY</name>
<dbReference type="InterPro" id="IPR011990">
    <property type="entry name" value="TPR-like_helical_dom_sf"/>
</dbReference>
<dbReference type="RefSeq" id="WP_261596791.1">
    <property type="nucleotide sequence ID" value="NZ_VHLL01000002.1"/>
</dbReference>
<proteinExistence type="predicted"/>
<feature type="repeat" description="TPR" evidence="3">
    <location>
        <begin position="76"/>
        <end position="109"/>
    </location>
</feature>
<keyword evidence="5" id="KW-1185">Reference proteome</keyword>
<evidence type="ECO:0000256" key="3">
    <source>
        <dbReference type="PROSITE-ProRule" id="PRU00339"/>
    </source>
</evidence>
<reference evidence="4" key="1">
    <citation type="submission" date="2019-06" db="EMBL/GenBank/DDBJ databases">
        <title>Methanoculleus strain from Tamsui River, Taipei, Taiwan.</title>
        <authorList>
            <person name="You Y.-T."/>
            <person name="Chen S.-C."/>
            <person name="Lai S.-J."/>
            <person name="Lee Y.-C."/>
            <person name="Lai M.-C."/>
        </authorList>
    </citation>
    <scope>NUCLEOTIDE SEQUENCE</scope>
    <source>
        <strain evidence="4">Afa-1</strain>
    </source>
</reference>
<dbReference type="Pfam" id="PF07719">
    <property type="entry name" value="TPR_2"/>
    <property type="match status" value="1"/>
</dbReference>
<comment type="caution">
    <text evidence="4">The sequence shown here is derived from an EMBL/GenBank/DDBJ whole genome shotgun (WGS) entry which is preliminary data.</text>
</comment>
<dbReference type="Pfam" id="PF13432">
    <property type="entry name" value="TPR_16"/>
    <property type="match status" value="1"/>
</dbReference>
<accession>A0A9E4ZMV7</accession>
<evidence type="ECO:0000256" key="2">
    <source>
        <dbReference type="ARBA" id="ARBA00022803"/>
    </source>
</evidence>
<feature type="repeat" description="TPR" evidence="3">
    <location>
        <begin position="110"/>
        <end position="143"/>
    </location>
</feature>
<dbReference type="SUPFAM" id="SSF48452">
    <property type="entry name" value="TPR-like"/>
    <property type="match status" value="1"/>
</dbReference>
<dbReference type="InterPro" id="IPR013105">
    <property type="entry name" value="TPR_2"/>
</dbReference>
<keyword evidence="2 3" id="KW-0802">TPR repeat</keyword>
<dbReference type="InterPro" id="IPR019734">
    <property type="entry name" value="TPR_rpt"/>
</dbReference>
<dbReference type="Proteomes" id="UP001065682">
    <property type="component" value="Unassembled WGS sequence"/>
</dbReference>
<dbReference type="Pfam" id="PF13181">
    <property type="entry name" value="TPR_8"/>
    <property type="match status" value="1"/>
</dbReference>
<dbReference type="PANTHER" id="PTHR44943:SF8">
    <property type="entry name" value="TPR REPEAT-CONTAINING PROTEIN MJ0263"/>
    <property type="match status" value="1"/>
</dbReference>
<sequence>MTTGDEDTERWYRRGRVLCTTGCFSDAVVCYDEALELSPADPLLWRRKGFALIKAGRYAEAAACFDRALSLDPGDATAWQRKGYALAHLGEHEDAVACFDLALGLDPEHVLAWQSRGWVLGVICRYDEAMECYEAVLSIDPERGSAVWHRDRMRERRDLAALEAEIREAEGVVEVPACIRDVVRERDYGNVSLARTVLRELARRAESAAVQGR</sequence>
<dbReference type="Gene3D" id="1.25.40.10">
    <property type="entry name" value="Tetratricopeptide repeat domain"/>
    <property type="match status" value="1"/>
</dbReference>